<dbReference type="Gene3D" id="1.10.510.10">
    <property type="entry name" value="Transferase(Phosphotransferase) domain 1"/>
    <property type="match status" value="1"/>
</dbReference>
<evidence type="ECO:0000313" key="3">
    <source>
        <dbReference type="Proteomes" id="UP000187209"/>
    </source>
</evidence>
<dbReference type="Proteomes" id="UP000187209">
    <property type="component" value="Unassembled WGS sequence"/>
</dbReference>
<accession>A0A1R2ALV3</accession>
<evidence type="ECO:0000259" key="1">
    <source>
        <dbReference type="PROSITE" id="PS50011"/>
    </source>
</evidence>
<dbReference type="InterPro" id="IPR011009">
    <property type="entry name" value="Kinase-like_dom_sf"/>
</dbReference>
<protein>
    <recommendedName>
        <fullName evidence="1">Protein kinase domain-containing protein</fullName>
    </recommendedName>
</protein>
<dbReference type="PROSITE" id="PS00108">
    <property type="entry name" value="PROTEIN_KINASE_ST"/>
    <property type="match status" value="1"/>
</dbReference>
<dbReference type="AlphaFoldDB" id="A0A1R2ALV3"/>
<dbReference type="EMBL" id="MPUH01002106">
    <property type="protein sequence ID" value="OMJ65492.1"/>
    <property type="molecule type" value="Genomic_DNA"/>
</dbReference>
<dbReference type="InterPro" id="IPR000719">
    <property type="entry name" value="Prot_kinase_dom"/>
</dbReference>
<dbReference type="GO" id="GO:0044773">
    <property type="term" value="P:mitotic DNA damage checkpoint signaling"/>
    <property type="evidence" value="ECO:0007669"/>
    <property type="project" value="TreeGrafter"/>
</dbReference>
<comment type="caution">
    <text evidence="2">The sequence shown here is derived from an EMBL/GenBank/DDBJ whole genome shotgun (WGS) entry which is preliminary data.</text>
</comment>
<dbReference type="Pfam" id="PF00069">
    <property type="entry name" value="Pkinase"/>
    <property type="match status" value="1"/>
</dbReference>
<dbReference type="GO" id="GO:0005524">
    <property type="term" value="F:ATP binding"/>
    <property type="evidence" value="ECO:0007669"/>
    <property type="project" value="InterPro"/>
</dbReference>
<dbReference type="PANTHER" id="PTHR44167:SF24">
    <property type="entry name" value="SERINE_THREONINE-PROTEIN KINASE CHK2"/>
    <property type="match status" value="1"/>
</dbReference>
<dbReference type="GO" id="GO:0005634">
    <property type="term" value="C:nucleus"/>
    <property type="evidence" value="ECO:0007669"/>
    <property type="project" value="TreeGrafter"/>
</dbReference>
<dbReference type="GO" id="GO:0004674">
    <property type="term" value="F:protein serine/threonine kinase activity"/>
    <property type="evidence" value="ECO:0007669"/>
    <property type="project" value="TreeGrafter"/>
</dbReference>
<gene>
    <name evidence="2" type="ORF">SteCoe_38116</name>
</gene>
<evidence type="ECO:0000313" key="2">
    <source>
        <dbReference type="EMBL" id="OMJ65492.1"/>
    </source>
</evidence>
<name>A0A1R2ALV3_9CILI</name>
<dbReference type="SUPFAM" id="SSF56112">
    <property type="entry name" value="Protein kinase-like (PK-like)"/>
    <property type="match status" value="1"/>
</dbReference>
<dbReference type="PROSITE" id="PS50011">
    <property type="entry name" value="PROTEIN_KINASE_DOM"/>
    <property type="match status" value="1"/>
</dbReference>
<dbReference type="InterPro" id="IPR008271">
    <property type="entry name" value="Ser/Thr_kinase_AS"/>
</dbReference>
<dbReference type="PANTHER" id="PTHR44167">
    <property type="entry name" value="OVARIAN-SPECIFIC SERINE/THREONINE-PROTEIN KINASE LOK-RELATED"/>
    <property type="match status" value="1"/>
</dbReference>
<proteinExistence type="predicted"/>
<sequence length="198" mass="23426">MHNMKIYHLDIKPTNILIENDHPYIIDFDVSVTKKQEQTCITEGVDNIFVGTRGYAAPEIQEFFDKKIKKKYFLRQADAFSLGMTFYHMIERKNFKSNLNSSHMEEILRNRINEIKYKWAIPLLKGMMDFNCERRINLIQAQALLTCGPTQAYEPLDDYDEEKNSRKKEIHSIKQPVLVKLIDAKKRQLKNSQYYIAE</sequence>
<keyword evidence="3" id="KW-1185">Reference proteome</keyword>
<dbReference type="OrthoDB" id="290533at2759"/>
<feature type="domain" description="Protein kinase" evidence="1">
    <location>
        <begin position="1"/>
        <end position="145"/>
    </location>
</feature>
<organism evidence="2 3">
    <name type="scientific">Stentor coeruleus</name>
    <dbReference type="NCBI Taxonomy" id="5963"/>
    <lineage>
        <taxon>Eukaryota</taxon>
        <taxon>Sar</taxon>
        <taxon>Alveolata</taxon>
        <taxon>Ciliophora</taxon>
        <taxon>Postciliodesmatophora</taxon>
        <taxon>Heterotrichea</taxon>
        <taxon>Heterotrichida</taxon>
        <taxon>Stentoridae</taxon>
        <taxon>Stentor</taxon>
    </lineage>
</organism>
<reference evidence="2 3" key="1">
    <citation type="submission" date="2016-11" db="EMBL/GenBank/DDBJ databases">
        <title>The macronuclear genome of Stentor coeruleus: a giant cell with tiny introns.</title>
        <authorList>
            <person name="Slabodnick M."/>
            <person name="Ruby J.G."/>
            <person name="Reiff S.B."/>
            <person name="Swart E.C."/>
            <person name="Gosai S."/>
            <person name="Prabakaran S."/>
            <person name="Witkowska E."/>
            <person name="Larue G.E."/>
            <person name="Fisher S."/>
            <person name="Freeman R.M."/>
            <person name="Gunawardena J."/>
            <person name="Chu W."/>
            <person name="Stover N.A."/>
            <person name="Gregory B.D."/>
            <person name="Nowacki M."/>
            <person name="Derisi J."/>
            <person name="Roy S.W."/>
            <person name="Marshall W.F."/>
            <person name="Sood P."/>
        </authorList>
    </citation>
    <scope>NUCLEOTIDE SEQUENCE [LARGE SCALE GENOMIC DNA]</scope>
    <source>
        <strain evidence="2">WM001</strain>
    </source>
</reference>